<dbReference type="SMART" id="SM00360">
    <property type="entry name" value="RRM"/>
    <property type="match status" value="1"/>
</dbReference>
<keyword evidence="3 7" id="KW-0396">Initiation factor</keyword>
<keyword evidence="2 7" id="KW-0963">Cytoplasm</keyword>
<proteinExistence type="inferred from homology"/>
<dbReference type="PANTHER" id="PTHR14068:SF0">
    <property type="entry name" value="EUKARYOTIC TRANSLATION INITIATION FACTOR 3 SUBUNIT B"/>
    <property type="match status" value="1"/>
</dbReference>
<dbReference type="GO" id="GO:0003743">
    <property type="term" value="F:translation initiation factor activity"/>
    <property type="evidence" value="ECO:0007669"/>
    <property type="project" value="UniProtKB-UniRule"/>
</dbReference>
<dbReference type="InterPro" id="IPR012677">
    <property type="entry name" value="Nucleotide-bd_a/b_plait_sf"/>
</dbReference>
<dbReference type="GO" id="GO:0031369">
    <property type="term" value="F:translation initiation factor binding"/>
    <property type="evidence" value="ECO:0007669"/>
    <property type="project" value="InterPro"/>
</dbReference>
<organism evidence="9 10">
    <name type="scientific">Dermatophagoides pteronyssinus</name>
    <name type="common">European house dust mite</name>
    <dbReference type="NCBI Taxonomy" id="6956"/>
    <lineage>
        <taxon>Eukaryota</taxon>
        <taxon>Metazoa</taxon>
        <taxon>Ecdysozoa</taxon>
        <taxon>Arthropoda</taxon>
        <taxon>Chelicerata</taxon>
        <taxon>Arachnida</taxon>
        <taxon>Acari</taxon>
        <taxon>Acariformes</taxon>
        <taxon>Sarcoptiformes</taxon>
        <taxon>Astigmata</taxon>
        <taxon>Psoroptidia</taxon>
        <taxon>Analgoidea</taxon>
        <taxon>Pyroglyphidae</taxon>
        <taxon>Dermatophagoidinae</taxon>
        <taxon>Dermatophagoides</taxon>
    </lineage>
</organism>
<evidence type="ECO:0000256" key="8">
    <source>
        <dbReference type="PIRNR" id="PIRNR036424"/>
    </source>
</evidence>
<dbReference type="OrthoDB" id="10250414at2759"/>
<keyword evidence="9" id="KW-1185">Reference proteome</keyword>
<evidence type="ECO:0000256" key="6">
    <source>
        <dbReference type="ARBA" id="ARBA00022917"/>
    </source>
</evidence>
<comment type="subunit">
    <text evidence="7 8">Component of the eukaryotic translation initiation factor 3 (eIF-3) complex.</text>
</comment>
<dbReference type="Gene3D" id="2.130.10.10">
    <property type="entry name" value="YVTN repeat-like/Quinoprotein amine dehydrogenase"/>
    <property type="match status" value="2"/>
</dbReference>
<dbReference type="InterPro" id="IPR000504">
    <property type="entry name" value="RRM_dom"/>
</dbReference>
<evidence type="ECO:0000256" key="5">
    <source>
        <dbReference type="ARBA" id="ARBA00022884"/>
    </source>
</evidence>
<dbReference type="InterPro" id="IPR035979">
    <property type="entry name" value="RBD_domain_sf"/>
</dbReference>
<evidence type="ECO:0000256" key="7">
    <source>
        <dbReference type="HAMAP-Rule" id="MF_03001"/>
    </source>
</evidence>
<comment type="function">
    <text evidence="7">RNA-binding component of the eukaryotic translation initiation factor 3 (eIF-3) complex, which is involved in protein synthesis of a specialized repertoire of mRNAs and, together with other initiation factors, stimulates binding of mRNA and methionyl-tRNAi to the 40S ribosome. The eIF-3 complex specifically targets and initiates translation of a subset of mRNAs involved in cell proliferation.</text>
</comment>
<dbReference type="InterPro" id="IPR015943">
    <property type="entry name" value="WD40/YVTN_repeat-like_dom_sf"/>
</dbReference>
<dbReference type="InterPro" id="IPR013979">
    <property type="entry name" value="TIF_beta_prop-like"/>
</dbReference>
<accession>A0A6P6XUL1</accession>
<dbReference type="Proteomes" id="UP000515146">
    <property type="component" value="Unplaced"/>
</dbReference>
<dbReference type="CTD" id="8662"/>
<dbReference type="Pfam" id="PF08662">
    <property type="entry name" value="eIF2A"/>
    <property type="match status" value="1"/>
</dbReference>
<comment type="function">
    <text evidence="8">Component of the eukaryotic translation initiation factor 3 (eIF-3) complex, which is involved in protein synthesis and, together with other initiation factors, stimulates binding of mRNA and methionyl-tRNAi to the 40S ribosome.</text>
</comment>
<name>A0A6P6XUL1_DERPT</name>
<dbReference type="FunFam" id="3.30.70.330:FF:000235">
    <property type="entry name" value="Eukaryotic translation initiation factor 3 subunit B"/>
    <property type="match status" value="1"/>
</dbReference>
<dbReference type="GO" id="GO:0016282">
    <property type="term" value="C:eukaryotic 43S preinitiation complex"/>
    <property type="evidence" value="ECO:0007669"/>
    <property type="project" value="UniProtKB-UniRule"/>
</dbReference>
<protein>
    <recommendedName>
        <fullName evidence="7 8">Eukaryotic translation initiation factor 3 subunit B</fullName>
        <shortName evidence="7 8">eIF3b</shortName>
    </recommendedName>
    <alternativeName>
        <fullName evidence="7">Eukaryotic translation initiation factor 3 subunit 9</fullName>
    </alternativeName>
</protein>
<dbReference type="InterPro" id="IPR034363">
    <property type="entry name" value="eIF3B_RRM"/>
</dbReference>
<evidence type="ECO:0000313" key="10">
    <source>
        <dbReference type="RefSeq" id="XP_027196980.1"/>
    </source>
</evidence>
<dbReference type="CDD" id="cd12278">
    <property type="entry name" value="RRM_eIF3B"/>
    <property type="match status" value="1"/>
</dbReference>
<evidence type="ECO:0000256" key="3">
    <source>
        <dbReference type="ARBA" id="ARBA00022540"/>
    </source>
</evidence>
<evidence type="ECO:0000256" key="4">
    <source>
        <dbReference type="ARBA" id="ARBA00022574"/>
    </source>
</evidence>
<dbReference type="PIRSF" id="PIRSF036424">
    <property type="entry name" value="eIF3b"/>
    <property type="match status" value="1"/>
</dbReference>
<comment type="similarity">
    <text evidence="7 8">Belongs to the eIF-3 subunit B family.</text>
</comment>
<dbReference type="Pfam" id="PF00076">
    <property type="entry name" value="RRM_1"/>
    <property type="match status" value="1"/>
</dbReference>
<keyword evidence="5 7" id="KW-0694">RNA-binding</keyword>
<dbReference type="PROSITE" id="PS50102">
    <property type="entry name" value="RRM"/>
    <property type="match status" value="1"/>
</dbReference>
<dbReference type="PANTHER" id="PTHR14068">
    <property type="entry name" value="EUKARYOTIC TRANSLATION INITIATION FACTOR 3 EIF3 -RELATED"/>
    <property type="match status" value="1"/>
</dbReference>
<dbReference type="HAMAP" id="MF_03001">
    <property type="entry name" value="eIF3b"/>
    <property type="match status" value="1"/>
</dbReference>
<dbReference type="SUPFAM" id="SSF54928">
    <property type="entry name" value="RNA-binding domain, RBD"/>
    <property type="match status" value="1"/>
</dbReference>
<dbReference type="GO" id="GO:0001732">
    <property type="term" value="P:formation of cytoplasmic translation initiation complex"/>
    <property type="evidence" value="ECO:0007669"/>
    <property type="project" value="UniProtKB-UniRule"/>
</dbReference>
<dbReference type="InParanoid" id="A0A6P6XUL1"/>
<keyword evidence="6 7" id="KW-0648">Protein biosynthesis</keyword>
<gene>
    <name evidence="10" type="primary">LOC113791402</name>
</gene>
<dbReference type="GO" id="GO:0033290">
    <property type="term" value="C:eukaryotic 48S preinitiation complex"/>
    <property type="evidence" value="ECO:0007669"/>
    <property type="project" value="UniProtKB-UniRule"/>
</dbReference>
<dbReference type="GO" id="GO:0005852">
    <property type="term" value="C:eukaryotic translation initiation factor 3 complex"/>
    <property type="evidence" value="ECO:0007669"/>
    <property type="project" value="UniProtKB-UniRule"/>
</dbReference>
<dbReference type="SUPFAM" id="SSF82171">
    <property type="entry name" value="DPP6 N-terminal domain-like"/>
    <property type="match status" value="1"/>
</dbReference>
<reference evidence="10" key="1">
    <citation type="submission" date="2025-08" db="UniProtKB">
        <authorList>
            <consortium name="RefSeq"/>
        </authorList>
    </citation>
    <scope>IDENTIFICATION</scope>
    <source>
        <strain evidence="10">Airmid</strain>
    </source>
</reference>
<dbReference type="InterPro" id="IPR011400">
    <property type="entry name" value="EIF3B"/>
</dbReference>
<evidence type="ECO:0000313" key="9">
    <source>
        <dbReference type="Proteomes" id="UP000515146"/>
    </source>
</evidence>
<evidence type="ECO:0000256" key="1">
    <source>
        <dbReference type="ARBA" id="ARBA00004496"/>
    </source>
</evidence>
<keyword evidence="4" id="KW-0853">WD repeat</keyword>
<comment type="subcellular location">
    <subcellularLocation>
        <location evidence="1 7 8">Cytoplasm</location>
    </subcellularLocation>
</comment>
<dbReference type="OMA" id="LWGGPQF"/>
<evidence type="ECO:0000256" key="2">
    <source>
        <dbReference type="ARBA" id="ARBA00022490"/>
    </source>
</evidence>
<sequence>MAEGDLMQTDEGKKFQSNGIELDEQQQQQQQQQQQEQQQSTQESSLLVEEEPEPDFDDPEDFIDDIDDEELIGDILKNRPKQDFGLKSVIIVDGIPKVSPDRFEKLRNVLMRMFSKCGTILKDHFPLDENEMTKGYVFFEFENSEQAQEAVKTYNHHKLDKNHMFFVNMIQDIDKYLEISDDFEEPEKKPYEDRGNLREWLLEPDCYDQFSVVYDGGDTTAIYLNSNPEPTLIQKRPYWTEQSVHWSPLGTYMATFHKQGIALWGGPNFERLFKFAHEGVIFIDFSPCERFLVTLSQPLMLTNQENAIIIWDIRMQTIKRTFYAENVQSIAWPIFKWSHDDKYFGRIHNDSLCIYETESFLLLDKKSLKMPGIKNFVWSPSENTLAYWVAEEQNVPARVSLIEIPSKNEVRSKNIFNVADCKMQWQNNGDYLCVKVDRYTKAKKERNEANKYTGLNYSFDLYHIREKQIPIDSIEIKEPIVNFSWEPHGSKLAIVHGDSPSYTISFYGIGQGTTVTLLKKFEKKLCNSLFWSPTGQFILLASLRSANYTLEFVDTSDFSRTNTQEHFKLSDVEWDPTGRFVVTSVSYWTNKSDNAYWVWSFQGRLIRKQILERLCQFSWRPRPPTLLSEEKIKEIRKNLKKYADEFDAKDRMAHSKLSKEMIDKRQQQLREYKEICERNRQIIESHQEELMQLRNLTEEQTQQEYYEEEYEFLVKEETVELD</sequence>
<dbReference type="AlphaFoldDB" id="A0A6P6XUL1"/>
<dbReference type="GO" id="GO:0003723">
    <property type="term" value="F:RNA binding"/>
    <property type="evidence" value="ECO:0007669"/>
    <property type="project" value="UniProtKB-UniRule"/>
</dbReference>
<dbReference type="Gene3D" id="3.30.70.330">
    <property type="match status" value="1"/>
</dbReference>
<dbReference type="KEGG" id="dpte:113791402"/>
<dbReference type="RefSeq" id="XP_027196980.1">
    <property type="nucleotide sequence ID" value="XM_027341179.1"/>
</dbReference>
<dbReference type="FunCoup" id="A0A6P6XUL1">
    <property type="interactions" value="2112"/>
</dbReference>